<reference evidence="1 2" key="1">
    <citation type="submission" date="2024-07" db="EMBL/GenBank/DDBJ databases">
        <title>Section-level genome sequencing and comparative genomics of Aspergillus sections Usti and Cavernicolus.</title>
        <authorList>
            <consortium name="Lawrence Berkeley National Laboratory"/>
            <person name="Nybo J.L."/>
            <person name="Vesth T.C."/>
            <person name="Theobald S."/>
            <person name="Frisvad J.C."/>
            <person name="Larsen T.O."/>
            <person name="Kjaerboelling I."/>
            <person name="Rothschild-Mancinelli K."/>
            <person name="Lyhne E.K."/>
            <person name="Kogle M.E."/>
            <person name="Barry K."/>
            <person name="Clum A."/>
            <person name="Na H."/>
            <person name="Ledsgaard L."/>
            <person name="Lin J."/>
            <person name="Lipzen A."/>
            <person name="Kuo A."/>
            <person name="Riley R."/>
            <person name="Mondo S."/>
            <person name="LaButti K."/>
            <person name="Haridas S."/>
            <person name="Pangalinan J."/>
            <person name="Salamov A.A."/>
            <person name="Simmons B.A."/>
            <person name="Magnuson J.K."/>
            <person name="Chen J."/>
            <person name="Drula E."/>
            <person name="Henrissat B."/>
            <person name="Wiebenga A."/>
            <person name="Lubbers R.J."/>
            <person name="Gomes A.C."/>
            <person name="Makela M.R."/>
            <person name="Stajich J."/>
            <person name="Grigoriev I.V."/>
            <person name="Mortensen U.H."/>
            <person name="De vries R.P."/>
            <person name="Baker S.E."/>
            <person name="Andersen M.R."/>
        </authorList>
    </citation>
    <scope>NUCLEOTIDE SEQUENCE [LARGE SCALE GENOMIC DNA]</scope>
    <source>
        <strain evidence="1 2">CBS 600.67</strain>
    </source>
</reference>
<accession>A0ABR4HBN3</accession>
<dbReference type="EMBL" id="JBFXLS010000160">
    <property type="protein sequence ID" value="KAL2812888.1"/>
    <property type="molecule type" value="Genomic_DNA"/>
</dbReference>
<evidence type="ECO:0000313" key="2">
    <source>
        <dbReference type="Proteomes" id="UP001610335"/>
    </source>
</evidence>
<comment type="caution">
    <text evidence="1">The sequence shown here is derived from an EMBL/GenBank/DDBJ whole genome shotgun (WGS) entry which is preliminary data.</text>
</comment>
<gene>
    <name evidence="1" type="ORF">BDW59DRAFT_36319</name>
</gene>
<protein>
    <recommendedName>
        <fullName evidence="3">ABM domain-containing protein</fullName>
    </recommendedName>
</protein>
<evidence type="ECO:0000313" key="1">
    <source>
        <dbReference type="EMBL" id="KAL2812888.1"/>
    </source>
</evidence>
<proteinExistence type="predicted"/>
<sequence>MTTTELLFPIFKHDAETQASLKSKGPEIFSHFCGVPGLQSFFRGTVIADDGKPVDASSGRAALVLEWDDPSSLHAFYPDSSTFQAFIKLVRPFVATPDVPELFEAVSSSAPCASASVTQIIKVAQRPETEKIWSRLQDTLSETQNAATPVFSHASGIESQQGVFLGMVGWQSLRDYEESRANGAVIDLLRELGASGKVVDVVVQVERMAV</sequence>
<keyword evidence="2" id="KW-1185">Reference proteome</keyword>
<evidence type="ECO:0008006" key="3">
    <source>
        <dbReference type="Google" id="ProtNLM"/>
    </source>
</evidence>
<organism evidence="1 2">
    <name type="scientific">Aspergillus cavernicola</name>
    <dbReference type="NCBI Taxonomy" id="176166"/>
    <lineage>
        <taxon>Eukaryota</taxon>
        <taxon>Fungi</taxon>
        <taxon>Dikarya</taxon>
        <taxon>Ascomycota</taxon>
        <taxon>Pezizomycotina</taxon>
        <taxon>Eurotiomycetes</taxon>
        <taxon>Eurotiomycetidae</taxon>
        <taxon>Eurotiales</taxon>
        <taxon>Aspergillaceae</taxon>
        <taxon>Aspergillus</taxon>
        <taxon>Aspergillus subgen. Nidulantes</taxon>
    </lineage>
</organism>
<name>A0ABR4HBN3_9EURO</name>
<dbReference type="Proteomes" id="UP001610335">
    <property type="component" value="Unassembled WGS sequence"/>
</dbReference>